<reference evidence="1 2" key="1">
    <citation type="submission" date="2015-09" db="EMBL/GenBank/DDBJ databases">
        <title>Trachymyrmex zeteki WGS genome.</title>
        <authorList>
            <person name="Nygaard S."/>
            <person name="Hu H."/>
            <person name="Boomsma J."/>
            <person name="Zhang G."/>
        </authorList>
    </citation>
    <scope>NUCLEOTIDE SEQUENCE [LARGE SCALE GENOMIC DNA]</scope>
    <source>
        <strain evidence="1">Tzet28-1</strain>
        <tissue evidence="1">Whole body</tissue>
    </source>
</reference>
<proteinExistence type="predicted"/>
<dbReference type="Proteomes" id="UP000075809">
    <property type="component" value="Unassembled WGS sequence"/>
</dbReference>
<organism evidence="1 2">
    <name type="scientific">Mycetomoellerius zeteki</name>
    <dbReference type="NCBI Taxonomy" id="64791"/>
    <lineage>
        <taxon>Eukaryota</taxon>
        <taxon>Metazoa</taxon>
        <taxon>Ecdysozoa</taxon>
        <taxon>Arthropoda</taxon>
        <taxon>Hexapoda</taxon>
        <taxon>Insecta</taxon>
        <taxon>Pterygota</taxon>
        <taxon>Neoptera</taxon>
        <taxon>Endopterygota</taxon>
        <taxon>Hymenoptera</taxon>
        <taxon>Apocrita</taxon>
        <taxon>Aculeata</taxon>
        <taxon>Formicoidea</taxon>
        <taxon>Formicidae</taxon>
        <taxon>Myrmicinae</taxon>
        <taxon>Mycetomoellerius</taxon>
    </lineage>
</organism>
<dbReference type="AlphaFoldDB" id="A0A151XJZ1"/>
<keyword evidence="2" id="KW-1185">Reference proteome</keyword>
<dbReference type="EMBL" id="KQ982074">
    <property type="protein sequence ID" value="KYQ60520.1"/>
    <property type="molecule type" value="Genomic_DNA"/>
</dbReference>
<evidence type="ECO:0000313" key="2">
    <source>
        <dbReference type="Proteomes" id="UP000075809"/>
    </source>
</evidence>
<name>A0A151XJZ1_9HYME</name>
<evidence type="ECO:0000313" key="1">
    <source>
        <dbReference type="EMBL" id="KYQ60520.1"/>
    </source>
</evidence>
<accession>A0A151XJZ1</accession>
<sequence length="101" mass="11319">MNLSFGLMSSSLSSFFIDSFIESFLDSITSRGDAVIFITDPFPTIYIPYVLHDIIDQPLETLIEDLSLSTLQFTLRTKSASMGRMASGWIYSPKISMSYPC</sequence>
<gene>
    <name evidence="1" type="ORF">ALC60_00503</name>
</gene>
<protein>
    <submittedName>
        <fullName evidence="1">Uncharacterized protein</fullName>
    </submittedName>
</protein>